<evidence type="ECO:0000256" key="2">
    <source>
        <dbReference type="ARBA" id="ARBA00012185"/>
    </source>
</evidence>
<evidence type="ECO:0000256" key="3">
    <source>
        <dbReference type="ARBA" id="ARBA00022603"/>
    </source>
</evidence>
<dbReference type="GO" id="GO:0009307">
    <property type="term" value="P:DNA restriction-modification system"/>
    <property type="evidence" value="ECO:0007669"/>
    <property type="project" value="UniProtKB-KW"/>
</dbReference>
<evidence type="ECO:0000256" key="7">
    <source>
        <dbReference type="ARBA" id="ARBA00023125"/>
    </source>
</evidence>
<dbReference type="EC" id="2.1.1.113" evidence="2"/>
<comment type="similarity">
    <text evidence="1">Belongs to the N(4)/N(6)-methyltransferase family. N(4) subfamily.</text>
</comment>
<evidence type="ECO:0000256" key="8">
    <source>
        <dbReference type="ARBA" id="ARBA00049120"/>
    </source>
</evidence>
<dbReference type="PROSITE" id="PS00093">
    <property type="entry name" value="N4_MTASE"/>
    <property type="match status" value="1"/>
</dbReference>
<organism evidence="10 11">
    <name type="scientific">Candidatus Terraquivivens tikiterensis</name>
    <dbReference type="NCBI Taxonomy" id="1980982"/>
    <lineage>
        <taxon>Archaea</taxon>
        <taxon>Nitrososphaerota</taxon>
        <taxon>Candidatus Wolframiiraptoraceae</taxon>
        <taxon>Candidatus Terraquivivens</taxon>
    </lineage>
</organism>
<keyword evidence="5" id="KW-0949">S-adenosyl-L-methionine</keyword>
<dbReference type="GO" id="GO:0015667">
    <property type="term" value="F:site-specific DNA-methyltransferase (cytosine-N4-specific) activity"/>
    <property type="evidence" value="ECO:0007669"/>
    <property type="project" value="UniProtKB-EC"/>
</dbReference>
<evidence type="ECO:0000256" key="6">
    <source>
        <dbReference type="ARBA" id="ARBA00022747"/>
    </source>
</evidence>
<feature type="domain" description="DNA methylase N-4/N-6" evidence="9">
    <location>
        <begin position="34"/>
        <end position="87"/>
    </location>
</feature>
<feature type="domain" description="DNA methylase N-4/N-6" evidence="9">
    <location>
        <begin position="242"/>
        <end position="345"/>
    </location>
</feature>
<keyword evidence="4" id="KW-0808">Transferase</keyword>
<dbReference type="PRINTS" id="PR00506">
    <property type="entry name" value="D21N6MTFRASE"/>
</dbReference>
<dbReference type="InterPro" id="IPR029063">
    <property type="entry name" value="SAM-dependent_MTases_sf"/>
</dbReference>
<dbReference type="AlphaFoldDB" id="A0A2R7Y3W4"/>
<evidence type="ECO:0000256" key="4">
    <source>
        <dbReference type="ARBA" id="ARBA00022679"/>
    </source>
</evidence>
<evidence type="ECO:0000256" key="1">
    <source>
        <dbReference type="ARBA" id="ARBA00010203"/>
    </source>
</evidence>
<gene>
    <name evidence="10" type="ORF">B9J98_04295</name>
</gene>
<dbReference type="Gene3D" id="3.40.50.150">
    <property type="entry name" value="Vaccinia Virus protein VP39"/>
    <property type="match status" value="2"/>
</dbReference>
<dbReference type="GO" id="GO:0003677">
    <property type="term" value="F:DNA binding"/>
    <property type="evidence" value="ECO:0007669"/>
    <property type="project" value="UniProtKB-KW"/>
</dbReference>
<proteinExistence type="inferred from homology"/>
<keyword evidence="7" id="KW-0238">DNA-binding</keyword>
<name>A0A2R7Y3W4_9ARCH</name>
<evidence type="ECO:0000313" key="10">
    <source>
        <dbReference type="EMBL" id="PUA32079.1"/>
    </source>
</evidence>
<dbReference type="SUPFAM" id="SSF53335">
    <property type="entry name" value="S-adenosyl-L-methionine-dependent methyltransferases"/>
    <property type="match status" value="2"/>
</dbReference>
<dbReference type="GO" id="GO:0008170">
    <property type="term" value="F:N-methyltransferase activity"/>
    <property type="evidence" value="ECO:0007669"/>
    <property type="project" value="InterPro"/>
</dbReference>
<dbReference type="InterPro" id="IPR002295">
    <property type="entry name" value="N4/N6-MTase_EcoPI_Mod-like"/>
</dbReference>
<comment type="caution">
    <text evidence="10">The sequence shown here is derived from an EMBL/GenBank/DDBJ whole genome shotgun (WGS) entry which is preliminary data.</text>
</comment>
<evidence type="ECO:0000256" key="5">
    <source>
        <dbReference type="ARBA" id="ARBA00022691"/>
    </source>
</evidence>
<keyword evidence="3" id="KW-0489">Methyltransferase</keyword>
<dbReference type="EMBL" id="NDWU01000009">
    <property type="protein sequence ID" value="PUA32079.1"/>
    <property type="molecule type" value="Genomic_DNA"/>
</dbReference>
<evidence type="ECO:0000259" key="9">
    <source>
        <dbReference type="Pfam" id="PF01555"/>
    </source>
</evidence>
<protein>
    <recommendedName>
        <fullName evidence="2">site-specific DNA-methyltransferase (cytosine-N(4)-specific)</fullName>
        <ecNumber evidence="2">2.1.1.113</ecNumber>
    </recommendedName>
</protein>
<dbReference type="InterPro" id="IPR002941">
    <property type="entry name" value="DNA_methylase_N4/N6"/>
</dbReference>
<dbReference type="Pfam" id="PF01555">
    <property type="entry name" value="N6_N4_Mtase"/>
    <property type="match status" value="2"/>
</dbReference>
<dbReference type="Proteomes" id="UP000244066">
    <property type="component" value="Unassembled WGS sequence"/>
</dbReference>
<evidence type="ECO:0000313" key="11">
    <source>
        <dbReference type="Proteomes" id="UP000244066"/>
    </source>
</evidence>
<dbReference type="InterPro" id="IPR017985">
    <property type="entry name" value="MeTrfase_CN4_CS"/>
</dbReference>
<keyword evidence="6" id="KW-0680">Restriction system</keyword>
<comment type="catalytic activity">
    <reaction evidence="8">
        <text>a 2'-deoxycytidine in DNA + S-adenosyl-L-methionine = an N(4)-methyl-2'-deoxycytidine in DNA + S-adenosyl-L-homocysteine + H(+)</text>
        <dbReference type="Rhea" id="RHEA:16857"/>
        <dbReference type="Rhea" id="RHEA-COMP:11369"/>
        <dbReference type="Rhea" id="RHEA-COMP:13674"/>
        <dbReference type="ChEBI" id="CHEBI:15378"/>
        <dbReference type="ChEBI" id="CHEBI:57856"/>
        <dbReference type="ChEBI" id="CHEBI:59789"/>
        <dbReference type="ChEBI" id="CHEBI:85452"/>
        <dbReference type="ChEBI" id="CHEBI:137933"/>
        <dbReference type="EC" id="2.1.1.113"/>
    </reaction>
</comment>
<accession>A0A2R7Y3W4</accession>
<dbReference type="GO" id="GO:0032259">
    <property type="term" value="P:methylation"/>
    <property type="evidence" value="ECO:0007669"/>
    <property type="project" value="UniProtKB-KW"/>
</dbReference>
<reference evidence="10 11" key="1">
    <citation type="submission" date="2017-04" db="EMBL/GenBank/DDBJ databases">
        <title>Draft Aigarchaeota genome from a New Zealand hot spring.</title>
        <authorList>
            <person name="Reysenbach A.-L."/>
            <person name="Donaho J.A."/>
            <person name="Gerhart J."/>
            <person name="Kelley J.F."/>
            <person name="Kouba K."/>
            <person name="Podar M."/>
            <person name="Stott M."/>
        </authorList>
    </citation>
    <scope>NUCLEOTIDE SEQUENCE [LARGE SCALE GENOMIC DNA]</scope>
    <source>
        <strain evidence="10">NZ13_MG1</strain>
    </source>
</reference>
<sequence>MVRYVTVLSTEIPDSWKYAGDGWGSSLHRICSRTGSFPPALAHYFVKRYSRRGEVVLDPFSGKGTLPLEACLNERIGIGNDLAPEAYVITRAKVNPVTLEEVKEWISRTKERWRPESYDVDEVSDDVRTFFSKYTLRQILAIRDLLMDDDSDLANFIKAAMCGILHGPTRIHLSVPCSHAFSMSPKYMRRFIKKNGLRKPKREVLKCLLSKVERVLRNGLPRVRGVATMKDARRLPLEDGSVRLIVTSPPYFNMQTYAWDNWLRLWFLGYDYLEVKNKLFQSESRQKFGSFMQECLKEMYRVLKDDSACFVVVGDVKLNGYYVNMAEMIAPIAESVGFTVARLISDSIPRSNKHLMYIKEEDGVSRERILELHKGNPVQNDEPVAWARATVEVPA</sequence>